<evidence type="ECO:0000256" key="3">
    <source>
        <dbReference type="ARBA" id="ARBA00022553"/>
    </source>
</evidence>
<organism evidence="9 10">
    <name type="scientific">Eleutherodactylus coqui</name>
    <name type="common">Puerto Rican coqui</name>
    <dbReference type="NCBI Taxonomy" id="57060"/>
    <lineage>
        <taxon>Eukaryota</taxon>
        <taxon>Metazoa</taxon>
        <taxon>Chordata</taxon>
        <taxon>Craniata</taxon>
        <taxon>Vertebrata</taxon>
        <taxon>Euteleostomi</taxon>
        <taxon>Amphibia</taxon>
        <taxon>Batrachia</taxon>
        <taxon>Anura</taxon>
        <taxon>Neobatrachia</taxon>
        <taxon>Hyloidea</taxon>
        <taxon>Eleutherodactylidae</taxon>
        <taxon>Eleutherodactylinae</taxon>
        <taxon>Eleutherodactylus</taxon>
        <taxon>Eleutherodactylus</taxon>
    </lineage>
</organism>
<dbReference type="GO" id="GO:0031175">
    <property type="term" value="P:neuron projection development"/>
    <property type="evidence" value="ECO:0007669"/>
    <property type="project" value="TreeGrafter"/>
</dbReference>
<feature type="compositionally biased region" description="Basic and acidic residues" evidence="8">
    <location>
        <begin position="631"/>
        <end position="643"/>
    </location>
</feature>
<keyword evidence="6 7" id="KW-0206">Cytoskeleton</keyword>
<dbReference type="PANTHER" id="PTHR11501">
    <property type="entry name" value="MICROTUBULE-ASSOCIATED PROTEIN"/>
    <property type="match status" value="1"/>
</dbReference>
<protein>
    <recommendedName>
        <fullName evidence="7">Microtubule-associated protein</fullName>
    </recommendedName>
</protein>
<dbReference type="EMBL" id="WNTK01000079">
    <property type="protein sequence ID" value="KAG9472027.1"/>
    <property type="molecule type" value="Genomic_DNA"/>
</dbReference>
<feature type="compositionally biased region" description="Polar residues" evidence="8">
    <location>
        <begin position="716"/>
        <end position="727"/>
    </location>
</feature>
<evidence type="ECO:0000313" key="9">
    <source>
        <dbReference type="EMBL" id="KAG9472027.1"/>
    </source>
</evidence>
<dbReference type="InterPro" id="IPR027324">
    <property type="entry name" value="MAP2/MAP4/Tau"/>
</dbReference>
<dbReference type="InterPro" id="IPR001084">
    <property type="entry name" value="MAP_tubulin-bd_rpt"/>
</dbReference>
<gene>
    <name evidence="9" type="ORF">GDO78_021600</name>
</gene>
<dbReference type="PROSITE" id="PS00229">
    <property type="entry name" value="TAU_MAP_1"/>
    <property type="match status" value="1"/>
</dbReference>
<dbReference type="Proteomes" id="UP000770717">
    <property type="component" value="Unassembled WGS sequence"/>
</dbReference>
<feature type="compositionally biased region" description="Polar residues" evidence="8">
    <location>
        <begin position="1001"/>
        <end position="1015"/>
    </location>
</feature>
<feature type="compositionally biased region" description="Basic and acidic residues" evidence="8">
    <location>
        <begin position="971"/>
        <end position="990"/>
    </location>
</feature>
<evidence type="ECO:0000256" key="6">
    <source>
        <dbReference type="ARBA" id="ARBA00023212"/>
    </source>
</evidence>
<dbReference type="GO" id="GO:0005874">
    <property type="term" value="C:microtubule"/>
    <property type="evidence" value="ECO:0007669"/>
    <property type="project" value="UniProtKB-KW"/>
</dbReference>
<accession>A0A8J6JXM7</accession>
<evidence type="ECO:0000256" key="2">
    <source>
        <dbReference type="ARBA" id="ARBA00022490"/>
    </source>
</evidence>
<comment type="subcellular location">
    <subcellularLocation>
        <location evidence="1 7">Cytoplasm</location>
        <location evidence="1 7">Cytoskeleton</location>
    </subcellularLocation>
</comment>
<keyword evidence="3" id="KW-0597">Phosphoprotein</keyword>
<keyword evidence="4 7" id="KW-0493">Microtubule</keyword>
<feature type="region of interest" description="Disordered" evidence="8">
    <location>
        <begin position="285"/>
        <end position="313"/>
    </location>
</feature>
<keyword evidence="2 7" id="KW-0963">Cytoplasm</keyword>
<dbReference type="GO" id="GO:0000226">
    <property type="term" value="P:microtubule cytoskeleton organization"/>
    <property type="evidence" value="ECO:0007669"/>
    <property type="project" value="TreeGrafter"/>
</dbReference>
<dbReference type="Pfam" id="PF00418">
    <property type="entry name" value="Tubulin-binding"/>
    <property type="match status" value="2"/>
</dbReference>
<feature type="compositionally biased region" description="Low complexity" evidence="8">
    <location>
        <begin position="787"/>
        <end position="799"/>
    </location>
</feature>
<dbReference type="GO" id="GO:0043005">
    <property type="term" value="C:neuron projection"/>
    <property type="evidence" value="ECO:0007669"/>
    <property type="project" value="TreeGrafter"/>
</dbReference>
<feature type="compositionally biased region" description="Basic and acidic residues" evidence="8">
    <location>
        <begin position="741"/>
        <end position="754"/>
    </location>
</feature>
<evidence type="ECO:0000256" key="8">
    <source>
        <dbReference type="SAM" id="MobiDB-lite"/>
    </source>
</evidence>
<keyword evidence="5" id="KW-0677">Repeat</keyword>
<feature type="region of interest" description="Disordered" evidence="8">
    <location>
        <begin position="612"/>
        <end position="1048"/>
    </location>
</feature>
<evidence type="ECO:0000313" key="10">
    <source>
        <dbReference type="Proteomes" id="UP000770717"/>
    </source>
</evidence>
<dbReference type="GO" id="GO:0008017">
    <property type="term" value="F:microtubule binding"/>
    <property type="evidence" value="ECO:0007669"/>
    <property type="project" value="InterPro"/>
</dbReference>
<evidence type="ECO:0000256" key="4">
    <source>
        <dbReference type="ARBA" id="ARBA00022701"/>
    </source>
</evidence>
<dbReference type="AlphaFoldDB" id="A0A8J6JXM7"/>
<keyword evidence="10" id="KW-1185">Reference proteome</keyword>
<proteinExistence type="predicted"/>
<feature type="compositionally biased region" description="Polar residues" evidence="8">
    <location>
        <begin position="841"/>
        <end position="857"/>
    </location>
</feature>
<feature type="region of interest" description="Disordered" evidence="8">
    <location>
        <begin position="133"/>
        <end position="174"/>
    </location>
</feature>
<dbReference type="OrthoDB" id="9909595at2759"/>
<sequence>MADLELVDALTDSPPQIEPEVKRDFISSLEAEPYDDVIGEKCDKTDYVPLLDDDEANGSDKKCSAEGSHPSVFENGEHNTGDVGVSDPFRITGNEHILADLLLPPQVQICPGFTAQLPDSSAGFDEGWLTDSCSKSGDTDTQSADASEKTTATFGETPSDDSANLPFQVQQSDPNSHIWQPTAAEQIALSCHNAPELEGVQQTFEESPFDADLSTESQLLPRFGTPYLEEPDTDLLKPDFYNEGITSAYIENPDSTTEHYVHDSLNNLAVAEDRLDEATCTLQSVESGQPREDIATEQVTPASQTSVEPPRSPVVPVLTEPLLKPVDFIQENSLVEQFPAEIHADLVSFDFDQDDASPVYPALNQETGSPASPAKLVQEAETLTTPIALLQEAEAPTSPVGLVQEGEVSAFPVTLIQEGEVSAFPVALIQEGEVSAFPVGLVQEGEVSASPVALVQEGEVSASPFALAQEGEALASPVALVQEGEVSAFPVALAQEGEASAFPVALAQEGQASTSPFTSVQETEDTVFHIALGQEAEVSVSPIALDQKQEVPASSAALTQEAVSPASPAALVHDLEAPTSPVALVQDVDVTASLTELSQKLPSPVEALIPSVIEGNQPPEGPPEQFSTPLGRDDLQHPGDQGKLESVAAAPEEAKTGSDITAPPTKDLPASPEKKVKASAATTALKAAATPKGKSLTAPSPKKPVSSVPTQPKKASSPSPATTNNAATPKRPLGSATKPTTPKDGKDTKPKSQDSKSPVKSPDKKPLTSAATPRPAVKASSVTSKLNTSATANTTGTSAPKPNLASKRPSTLKNDVKVGETKKPNATKAPTDLSRPKSGPNDPTKTNGTTLTSPSRPKTSKPAVSKTLPGPSASVDAKKQPAARPAPVSKASTAPASKPSSALAASKPTVAPKQPRPASAPDLKNVRSKIGSTDNLKHQPGGGKVQILNKKVDVSKISSKCGSKPNVKAKTSGDAKSEDSSKKETTKQEPEESMNGGEQIMQPQNGDLATDNTAVDTRENGVEEALPVDGSNQRENQSFNSLIPETSI</sequence>
<dbReference type="PROSITE" id="PS51491">
    <property type="entry name" value="TAU_MAP_2"/>
    <property type="match status" value="1"/>
</dbReference>
<feature type="compositionally biased region" description="Low complexity" evidence="8">
    <location>
        <begin position="678"/>
        <end position="714"/>
    </location>
</feature>
<feature type="region of interest" description="Disordered" evidence="8">
    <location>
        <begin position="51"/>
        <end position="85"/>
    </location>
</feature>
<evidence type="ECO:0000256" key="5">
    <source>
        <dbReference type="ARBA" id="ARBA00022737"/>
    </source>
</evidence>
<evidence type="ECO:0000256" key="1">
    <source>
        <dbReference type="ARBA" id="ARBA00004245"/>
    </source>
</evidence>
<dbReference type="PANTHER" id="PTHR11501:SF16">
    <property type="entry name" value="MICROTUBULE-ASSOCIATED PROTEIN 4"/>
    <property type="match status" value="1"/>
</dbReference>
<name>A0A8J6JXM7_ELECQ</name>
<feature type="compositionally biased region" description="Low complexity" evidence="8">
    <location>
        <begin position="885"/>
        <end position="908"/>
    </location>
</feature>
<feature type="compositionally biased region" description="Basic and acidic residues" evidence="8">
    <location>
        <begin position="814"/>
        <end position="823"/>
    </location>
</feature>
<feature type="compositionally biased region" description="Polar residues" evidence="8">
    <location>
        <begin position="1030"/>
        <end position="1048"/>
    </location>
</feature>
<reference evidence="9" key="1">
    <citation type="thesis" date="2020" institute="ProQuest LLC" country="789 East Eisenhower Parkway, Ann Arbor, MI, USA">
        <title>Comparative Genomics and Chromosome Evolution.</title>
        <authorList>
            <person name="Mudd A.B."/>
        </authorList>
    </citation>
    <scope>NUCLEOTIDE SEQUENCE</scope>
    <source>
        <strain evidence="9">HN-11 Male</strain>
        <tissue evidence="9">Kidney and liver</tissue>
    </source>
</reference>
<comment type="caution">
    <text evidence="9">The sequence shown here is derived from an EMBL/GenBank/DDBJ whole genome shotgun (WGS) entry which is preliminary data.</text>
</comment>
<evidence type="ECO:0000256" key="7">
    <source>
        <dbReference type="RuleBase" id="RU000686"/>
    </source>
</evidence>